<comment type="caution">
    <text evidence="4">The sequence shown here is derived from an EMBL/GenBank/DDBJ whole genome shotgun (WGS) entry which is preliminary data.</text>
</comment>
<dbReference type="AlphaFoldDB" id="A0A7C8IKN9"/>
<keyword evidence="3" id="KW-1133">Transmembrane helix</keyword>
<evidence type="ECO:0000256" key="3">
    <source>
        <dbReference type="SAM" id="Phobius"/>
    </source>
</evidence>
<keyword evidence="3" id="KW-0472">Membrane</keyword>
<keyword evidence="5" id="KW-1185">Reference proteome</keyword>
<comment type="similarity">
    <text evidence="2">Belongs to the ustYa family.</text>
</comment>
<dbReference type="Pfam" id="PF11807">
    <property type="entry name" value="UstYa"/>
    <property type="match status" value="1"/>
</dbReference>
<evidence type="ECO:0000313" key="4">
    <source>
        <dbReference type="EMBL" id="KAF2962725.1"/>
    </source>
</evidence>
<name>A0A7C8IKN9_9PEZI</name>
<feature type="transmembrane region" description="Helical" evidence="3">
    <location>
        <begin position="40"/>
        <end position="61"/>
    </location>
</feature>
<comment type="pathway">
    <text evidence="1">Mycotoxin biosynthesis.</text>
</comment>
<dbReference type="PANTHER" id="PTHR33365:SF4">
    <property type="entry name" value="CYCLOCHLOROTINE BIOSYNTHESIS PROTEIN O"/>
    <property type="match status" value="1"/>
</dbReference>
<protein>
    <submittedName>
        <fullName evidence="4">Uncharacterized protein</fullName>
    </submittedName>
</protein>
<dbReference type="Proteomes" id="UP000481858">
    <property type="component" value="Unassembled WGS sequence"/>
</dbReference>
<evidence type="ECO:0000256" key="2">
    <source>
        <dbReference type="ARBA" id="ARBA00035112"/>
    </source>
</evidence>
<dbReference type="InParanoid" id="A0A7C8IKN9"/>
<dbReference type="OrthoDB" id="3687641at2759"/>
<sequence length="203" mass="23248">MDKYSEGSLDPFLSQDDDHVTIRQSKRYSGKSQGVKRNGLLVAVLLCLVYISIGLTYEIAWSAQHNCSRQRDSRFTLTGDILEYEDRKEWYKQGHPWDLPPSDEIDEAWDKLLFSLNIRVSPEEMSSIGANTTNRVQVNHGDYLGALGVFHYLHCLNNLRKVIHWDYYGPSLEGVPTMGKEHSSNSPHSSFLEVLGRFQDRTP</sequence>
<keyword evidence="3" id="KW-0812">Transmembrane</keyword>
<reference evidence="4 5" key="1">
    <citation type="submission" date="2019-12" db="EMBL/GenBank/DDBJ databases">
        <title>Draft genome sequence of the ascomycete Xylaria multiplex DSM 110363.</title>
        <authorList>
            <person name="Buettner E."/>
            <person name="Kellner H."/>
        </authorList>
    </citation>
    <scope>NUCLEOTIDE SEQUENCE [LARGE SCALE GENOMIC DNA]</scope>
    <source>
        <strain evidence="4 5">DSM 110363</strain>
    </source>
</reference>
<evidence type="ECO:0000256" key="1">
    <source>
        <dbReference type="ARBA" id="ARBA00004685"/>
    </source>
</evidence>
<accession>A0A7C8IKN9</accession>
<proteinExistence type="inferred from homology"/>
<dbReference type="GO" id="GO:0043386">
    <property type="term" value="P:mycotoxin biosynthetic process"/>
    <property type="evidence" value="ECO:0007669"/>
    <property type="project" value="InterPro"/>
</dbReference>
<dbReference type="EMBL" id="WUBL01000285">
    <property type="protein sequence ID" value="KAF2962725.1"/>
    <property type="molecule type" value="Genomic_DNA"/>
</dbReference>
<dbReference type="InterPro" id="IPR021765">
    <property type="entry name" value="UstYa-like"/>
</dbReference>
<organism evidence="4 5">
    <name type="scientific">Xylaria multiplex</name>
    <dbReference type="NCBI Taxonomy" id="323545"/>
    <lineage>
        <taxon>Eukaryota</taxon>
        <taxon>Fungi</taxon>
        <taxon>Dikarya</taxon>
        <taxon>Ascomycota</taxon>
        <taxon>Pezizomycotina</taxon>
        <taxon>Sordariomycetes</taxon>
        <taxon>Xylariomycetidae</taxon>
        <taxon>Xylariales</taxon>
        <taxon>Xylariaceae</taxon>
        <taxon>Xylaria</taxon>
    </lineage>
</organism>
<gene>
    <name evidence="4" type="ORF">GQX73_g10846</name>
</gene>
<evidence type="ECO:0000313" key="5">
    <source>
        <dbReference type="Proteomes" id="UP000481858"/>
    </source>
</evidence>
<dbReference type="PANTHER" id="PTHR33365">
    <property type="entry name" value="YALI0B05434P"/>
    <property type="match status" value="1"/>
</dbReference>